<protein>
    <submittedName>
        <fullName evidence="1">Uncharacterized protein</fullName>
    </submittedName>
</protein>
<dbReference type="EMBL" id="BAQP01000032">
    <property type="protein sequence ID" value="GBQ21224.1"/>
    <property type="molecule type" value="Genomic_DNA"/>
</dbReference>
<evidence type="ECO:0000313" key="1">
    <source>
        <dbReference type="EMBL" id="GBQ21224.1"/>
    </source>
</evidence>
<comment type="caution">
    <text evidence="1">The sequence shown here is derived from an EMBL/GenBank/DDBJ whole genome shotgun (WGS) entry which is preliminary data.</text>
</comment>
<sequence>MARLGPGPYRSLDVAEVLGEKLTTPGPRCAQIIAKGMIYSPADGDIAFTVPMFDAYLKRHWSVD</sequence>
<organism evidence="1 2">
    <name type="scientific">Gluconacetobacter sacchari DSM 12717</name>
    <dbReference type="NCBI Taxonomy" id="1307940"/>
    <lineage>
        <taxon>Bacteria</taxon>
        <taxon>Pseudomonadati</taxon>
        <taxon>Pseudomonadota</taxon>
        <taxon>Alphaproteobacteria</taxon>
        <taxon>Acetobacterales</taxon>
        <taxon>Acetobacteraceae</taxon>
        <taxon>Gluconacetobacter</taxon>
    </lineage>
</organism>
<reference evidence="1" key="1">
    <citation type="submission" date="2013-04" db="EMBL/GenBank/DDBJ databases">
        <title>The genome sequencing project of 58 acetic acid bacteria.</title>
        <authorList>
            <person name="Okamoto-Kainuma A."/>
            <person name="Ishikawa M."/>
            <person name="Umino S."/>
            <person name="Koizumi Y."/>
            <person name="Shiwa Y."/>
            <person name="Yoshikawa H."/>
            <person name="Matsutani M."/>
            <person name="Matsushita K."/>
        </authorList>
    </citation>
    <scope>NUCLEOTIDE SEQUENCE</scope>
    <source>
        <strain evidence="1">DSM 12717</strain>
    </source>
</reference>
<evidence type="ECO:0000313" key="2">
    <source>
        <dbReference type="Proteomes" id="UP001060895"/>
    </source>
</evidence>
<dbReference type="Proteomes" id="UP001060895">
    <property type="component" value="Unassembled WGS sequence"/>
</dbReference>
<accession>A0ABQ0P3Y6</accession>
<name>A0ABQ0P3Y6_9PROT</name>
<gene>
    <name evidence="1" type="ORF">AA12717_0812</name>
</gene>
<proteinExistence type="predicted"/>
<keyword evidence="2" id="KW-1185">Reference proteome</keyword>